<dbReference type="AlphaFoldDB" id="A0A3B1D1T4"/>
<sequence length="407" mass="45091">MILLKLAWRNIFRNTRRTILSGIAIGIGLAVMIFGDAFMTGINESMIRTSTDTFAGQGQIHAQGFRDTLEVEKTINNLQWVVDGLKKEERIQAFSLRTESFAMLASAANVTSIMLYGIDPAQERDISKIDEAIKEGTYLGGSNTQQILIGSKTAEVLEVGVGDRVVVTVAQAGTGDLSQEMLRVSGIFRFGIQELDSAVAFIGLKKSQEILGLGQGVHEIALRFHNLEDAGNRSLGFWKRYSRYGNEAIGWKDIMPQMEAVLEMSTLSKAITAAIIFGIVGLTIMNTLFMSLYERMFEFGVLRAIGTRPLRMALMILLEGGCLAIISIIIGSAIGFFFSWIFSVYGIDYRGIEFAGTTINELIYPVMNVRQYLLNPLYVLFFTLVAALYPAWYAARLTPAKAMKRSF</sequence>
<evidence type="ECO:0000256" key="1">
    <source>
        <dbReference type="ARBA" id="ARBA00004651"/>
    </source>
</evidence>
<keyword evidence="4 6" id="KW-1133">Transmembrane helix</keyword>
<feature type="domain" description="ABC3 transporter permease C-terminal" evidence="7">
    <location>
        <begin position="271"/>
        <end position="399"/>
    </location>
</feature>
<feature type="domain" description="MacB-like periplasmic core" evidence="8">
    <location>
        <begin position="20"/>
        <end position="224"/>
    </location>
</feature>
<organism evidence="9">
    <name type="scientific">hydrothermal vent metagenome</name>
    <dbReference type="NCBI Taxonomy" id="652676"/>
    <lineage>
        <taxon>unclassified sequences</taxon>
        <taxon>metagenomes</taxon>
        <taxon>ecological metagenomes</taxon>
    </lineage>
</organism>
<feature type="transmembrane region" description="Helical" evidence="6">
    <location>
        <begin position="270"/>
        <end position="293"/>
    </location>
</feature>
<feature type="transmembrane region" description="Helical" evidence="6">
    <location>
        <begin position="20"/>
        <end position="42"/>
    </location>
</feature>
<evidence type="ECO:0000256" key="6">
    <source>
        <dbReference type="SAM" id="Phobius"/>
    </source>
</evidence>
<comment type="subcellular location">
    <subcellularLocation>
        <location evidence="1">Cell membrane</location>
        <topology evidence="1">Multi-pass membrane protein</topology>
    </subcellularLocation>
</comment>
<dbReference type="Pfam" id="PF02687">
    <property type="entry name" value="FtsX"/>
    <property type="match status" value="1"/>
</dbReference>
<proteinExistence type="predicted"/>
<evidence type="ECO:0000259" key="7">
    <source>
        <dbReference type="Pfam" id="PF02687"/>
    </source>
</evidence>
<evidence type="ECO:0000256" key="4">
    <source>
        <dbReference type="ARBA" id="ARBA00022989"/>
    </source>
</evidence>
<name>A0A3B1D1T4_9ZZZZ</name>
<protein>
    <submittedName>
        <fullName evidence="9">LolE-like permease protein</fullName>
    </submittedName>
</protein>
<dbReference type="PANTHER" id="PTHR30489">
    <property type="entry name" value="LIPOPROTEIN-RELEASING SYSTEM TRANSMEMBRANE PROTEIN LOLE"/>
    <property type="match status" value="1"/>
</dbReference>
<dbReference type="InterPro" id="IPR025857">
    <property type="entry name" value="MacB_PCD"/>
</dbReference>
<keyword evidence="5 6" id="KW-0472">Membrane</keyword>
<dbReference type="InterPro" id="IPR003838">
    <property type="entry name" value="ABC3_permease_C"/>
</dbReference>
<evidence type="ECO:0000313" key="9">
    <source>
        <dbReference type="EMBL" id="VAX34692.1"/>
    </source>
</evidence>
<evidence type="ECO:0000256" key="3">
    <source>
        <dbReference type="ARBA" id="ARBA00022692"/>
    </source>
</evidence>
<dbReference type="InterPro" id="IPR051447">
    <property type="entry name" value="Lipoprotein-release_system"/>
</dbReference>
<gene>
    <name evidence="9" type="ORF">MNBD_NITROSPIRAE03-1380</name>
</gene>
<dbReference type="GO" id="GO:0098797">
    <property type="term" value="C:plasma membrane protein complex"/>
    <property type="evidence" value="ECO:0007669"/>
    <property type="project" value="TreeGrafter"/>
</dbReference>
<dbReference type="Pfam" id="PF12704">
    <property type="entry name" value="MacB_PCD"/>
    <property type="match status" value="1"/>
</dbReference>
<accession>A0A3B1D1T4</accession>
<keyword evidence="3 6" id="KW-0812">Transmembrane</keyword>
<feature type="transmembrane region" description="Helical" evidence="6">
    <location>
        <begin position="314"/>
        <end position="342"/>
    </location>
</feature>
<keyword evidence="2" id="KW-1003">Cell membrane</keyword>
<dbReference type="PANTHER" id="PTHR30489:SF0">
    <property type="entry name" value="LIPOPROTEIN-RELEASING SYSTEM TRANSMEMBRANE PROTEIN LOLE"/>
    <property type="match status" value="1"/>
</dbReference>
<evidence type="ECO:0000259" key="8">
    <source>
        <dbReference type="Pfam" id="PF12704"/>
    </source>
</evidence>
<dbReference type="EMBL" id="UOGI01000375">
    <property type="protein sequence ID" value="VAX34692.1"/>
    <property type="molecule type" value="Genomic_DNA"/>
</dbReference>
<feature type="transmembrane region" description="Helical" evidence="6">
    <location>
        <begin position="377"/>
        <end position="395"/>
    </location>
</feature>
<dbReference type="GO" id="GO:0044874">
    <property type="term" value="P:lipoprotein localization to outer membrane"/>
    <property type="evidence" value="ECO:0007669"/>
    <property type="project" value="TreeGrafter"/>
</dbReference>
<evidence type="ECO:0000256" key="2">
    <source>
        <dbReference type="ARBA" id="ARBA00022475"/>
    </source>
</evidence>
<evidence type="ECO:0000256" key="5">
    <source>
        <dbReference type="ARBA" id="ARBA00023136"/>
    </source>
</evidence>
<reference evidence="9" key="1">
    <citation type="submission" date="2018-06" db="EMBL/GenBank/DDBJ databases">
        <authorList>
            <person name="Zhirakovskaya E."/>
        </authorList>
    </citation>
    <scope>NUCLEOTIDE SEQUENCE</scope>
</reference>